<evidence type="ECO:0000256" key="3">
    <source>
        <dbReference type="ARBA" id="ARBA00029447"/>
    </source>
</evidence>
<dbReference type="PROSITE" id="PS50885">
    <property type="entry name" value="HAMP"/>
    <property type="match status" value="1"/>
</dbReference>
<evidence type="ECO:0000256" key="1">
    <source>
        <dbReference type="ARBA" id="ARBA00004370"/>
    </source>
</evidence>
<dbReference type="PRINTS" id="PR00260">
    <property type="entry name" value="CHEMTRNSDUCR"/>
</dbReference>
<keyword evidence="2" id="KW-0488">Methylation</keyword>
<evidence type="ECO:0000256" key="7">
    <source>
        <dbReference type="SAM" id="Phobius"/>
    </source>
</evidence>
<keyword evidence="7" id="KW-1133">Transmembrane helix</keyword>
<dbReference type="SMART" id="SM00283">
    <property type="entry name" value="MA"/>
    <property type="match status" value="1"/>
</dbReference>
<dbReference type="SMART" id="SM00304">
    <property type="entry name" value="HAMP"/>
    <property type="match status" value="1"/>
</dbReference>
<gene>
    <name evidence="10" type="ORF">SAMN05192542_110193</name>
</gene>
<reference evidence="11" key="1">
    <citation type="submission" date="2016-10" db="EMBL/GenBank/DDBJ databases">
        <authorList>
            <person name="Varghese N."/>
            <person name="Submissions S."/>
        </authorList>
    </citation>
    <scope>NUCLEOTIDE SEQUENCE [LARGE SCALE GENOMIC DNA]</scope>
    <source>
        <strain evidence="11">LMG 26416</strain>
    </source>
</reference>
<dbReference type="CDD" id="cd19411">
    <property type="entry name" value="MCP2201-like_sensor"/>
    <property type="match status" value="1"/>
</dbReference>
<dbReference type="AlphaFoldDB" id="A0A1H7RUJ2"/>
<evidence type="ECO:0000259" key="8">
    <source>
        <dbReference type="PROSITE" id="PS50111"/>
    </source>
</evidence>
<name>A0A1H7RUJ2_9BURK</name>
<dbReference type="InterPro" id="IPR051310">
    <property type="entry name" value="MCP_chemotaxis"/>
</dbReference>
<dbReference type="Pfam" id="PF12729">
    <property type="entry name" value="4HB_MCP_1"/>
    <property type="match status" value="1"/>
</dbReference>
<keyword evidence="11" id="KW-1185">Reference proteome</keyword>
<dbReference type="InterPro" id="IPR024478">
    <property type="entry name" value="HlyB_4HB_MCP"/>
</dbReference>
<dbReference type="InterPro" id="IPR004089">
    <property type="entry name" value="MCPsignal_dom"/>
</dbReference>
<evidence type="ECO:0000259" key="9">
    <source>
        <dbReference type="PROSITE" id="PS50885"/>
    </source>
</evidence>
<evidence type="ECO:0000256" key="6">
    <source>
        <dbReference type="SAM" id="MobiDB-lite"/>
    </source>
</evidence>
<dbReference type="GO" id="GO:0004888">
    <property type="term" value="F:transmembrane signaling receptor activity"/>
    <property type="evidence" value="ECO:0007669"/>
    <property type="project" value="InterPro"/>
</dbReference>
<feature type="transmembrane region" description="Helical" evidence="7">
    <location>
        <begin position="186"/>
        <end position="206"/>
    </location>
</feature>
<comment type="subcellular location">
    <subcellularLocation>
        <location evidence="1">Membrane</location>
    </subcellularLocation>
</comment>
<dbReference type="FunFam" id="1.10.287.950:FF:000001">
    <property type="entry name" value="Methyl-accepting chemotaxis sensory transducer"/>
    <property type="match status" value="1"/>
</dbReference>
<dbReference type="EMBL" id="FOAJ01000010">
    <property type="protein sequence ID" value="SEL63708.1"/>
    <property type="molecule type" value="Genomic_DNA"/>
</dbReference>
<feature type="domain" description="HAMP" evidence="9">
    <location>
        <begin position="208"/>
        <end position="260"/>
    </location>
</feature>
<feature type="coiled-coil region" evidence="5">
    <location>
        <begin position="465"/>
        <end position="503"/>
    </location>
</feature>
<comment type="similarity">
    <text evidence="3">Belongs to the methyl-accepting chemotaxis (MCP) protein family.</text>
</comment>
<dbReference type="Pfam" id="PF00672">
    <property type="entry name" value="HAMP"/>
    <property type="match status" value="1"/>
</dbReference>
<dbReference type="SUPFAM" id="SSF58104">
    <property type="entry name" value="Methyl-accepting chemotaxis protein (MCP) signaling domain"/>
    <property type="match status" value="1"/>
</dbReference>
<dbReference type="InterPro" id="IPR003660">
    <property type="entry name" value="HAMP_dom"/>
</dbReference>
<evidence type="ECO:0000256" key="5">
    <source>
        <dbReference type="SAM" id="Coils"/>
    </source>
</evidence>
<dbReference type="InterPro" id="IPR004090">
    <property type="entry name" value="Chemotax_Me-accpt_rcpt"/>
</dbReference>
<keyword evidence="7" id="KW-0812">Transmembrane</keyword>
<feature type="region of interest" description="Disordered" evidence="6">
    <location>
        <begin position="515"/>
        <end position="540"/>
    </location>
</feature>
<accession>A0A1H7RUJ2</accession>
<dbReference type="RefSeq" id="WP_090551743.1">
    <property type="nucleotide sequence ID" value="NZ_FNSR01000003.1"/>
</dbReference>
<proteinExistence type="inferred from homology"/>
<evidence type="ECO:0000256" key="4">
    <source>
        <dbReference type="PROSITE-ProRule" id="PRU00284"/>
    </source>
</evidence>
<dbReference type="Proteomes" id="UP000199120">
    <property type="component" value="Unassembled WGS sequence"/>
</dbReference>
<dbReference type="STRING" id="416943.SAMN05445871_5568"/>
<dbReference type="GO" id="GO:0007165">
    <property type="term" value="P:signal transduction"/>
    <property type="evidence" value="ECO:0007669"/>
    <property type="project" value="UniProtKB-KW"/>
</dbReference>
<dbReference type="InterPro" id="IPR047347">
    <property type="entry name" value="YvaQ-like_sensor"/>
</dbReference>
<dbReference type="Gene3D" id="1.10.287.950">
    <property type="entry name" value="Methyl-accepting chemotaxis protein"/>
    <property type="match status" value="1"/>
</dbReference>
<dbReference type="GO" id="GO:0006935">
    <property type="term" value="P:chemotaxis"/>
    <property type="evidence" value="ECO:0007669"/>
    <property type="project" value="InterPro"/>
</dbReference>
<keyword evidence="5" id="KW-0175">Coiled coil</keyword>
<evidence type="ECO:0000313" key="10">
    <source>
        <dbReference type="EMBL" id="SEL63708.1"/>
    </source>
</evidence>
<dbReference type="OrthoDB" id="5441488at2"/>
<feature type="domain" description="Methyl-accepting transducer" evidence="8">
    <location>
        <begin position="265"/>
        <end position="494"/>
    </location>
</feature>
<evidence type="ECO:0000313" key="11">
    <source>
        <dbReference type="Proteomes" id="UP000199120"/>
    </source>
</evidence>
<dbReference type="GO" id="GO:0005886">
    <property type="term" value="C:plasma membrane"/>
    <property type="evidence" value="ECO:0007669"/>
    <property type="project" value="TreeGrafter"/>
</dbReference>
<dbReference type="CDD" id="cd06225">
    <property type="entry name" value="HAMP"/>
    <property type="match status" value="1"/>
</dbReference>
<dbReference type="PANTHER" id="PTHR43531:SF14">
    <property type="entry name" value="METHYL-ACCEPTING CHEMOTAXIS PROTEIN I-RELATED"/>
    <property type="match status" value="1"/>
</dbReference>
<dbReference type="PANTHER" id="PTHR43531">
    <property type="entry name" value="PROTEIN ICFG"/>
    <property type="match status" value="1"/>
</dbReference>
<sequence length="571" mass="60066">MTMKIGGRLAATFGAVLVLLLAICVTISIQMSRMNQDTQVIVNDRLAKQTEVNQIKEGAYLTALLIYRTLDEPSPEVQQANFNKLQDSVKQNSTRLNDIENRLSSAGERTAFDSLMRVREAYQTALRPVYTQLAAHDTSEARATMLRVVPYQLALLKAIDDFQTIQQSAMNAAVQESAGAYSTARAVLWGLAILALAIATVLCVVVTRSIVRPLQAVVDGAGALAEGDLTVKIAVTRRDEVGAVAESLNRAIGQLATIVREVKHASASISTATQQVAAGNTDLSQRTEEQAASLQETASSMEQLTATVGQNADNAQQANALAMNASDVAQRGGAAVTRVSETMHGISDSSAKVAEITNVIEGIAFQTNILALNAAVEAARAGEQGRGFAVVASEVRMLAQRSATAAREIKELIGESVERVKSGTTLAEGAGSTIDEVMQAVRRVTDIMGEISSASHEQRTGIEQVNQAVGQMDQVTQQNAALVEEASAAAQSMAEQARALQDAVAIFKVDDAGSRSASSPVAVDRTTVGGPIKQPAKPHPAILSRAAPSSAARATVASSESVGAASEWATF</sequence>
<dbReference type="PROSITE" id="PS50111">
    <property type="entry name" value="CHEMOTAXIS_TRANSDUC_2"/>
    <property type="match status" value="1"/>
</dbReference>
<dbReference type="CDD" id="cd11386">
    <property type="entry name" value="MCP_signal"/>
    <property type="match status" value="1"/>
</dbReference>
<dbReference type="Pfam" id="PF00015">
    <property type="entry name" value="MCPsignal"/>
    <property type="match status" value="1"/>
</dbReference>
<keyword evidence="4" id="KW-0807">Transducer</keyword>
<organism evidence="10 11">
    <name type="scientific">Paraburkholderia caballeronis</name>
    <dbReference type="NCBI Taxonomy" id="416943"/>
    <lineage>
        <taxon>Bacteria</taxon>
        <taxon>Pseudomonadati</taxon>
        <taxon>Pseudomonadota</taxon>
        <taxon>Betaproteobacteria</taxon>
        <taxon>Burkholderiales</taxon>
        <taxon>Burkholderiaceae</taxon>
        <taxon>Paraburkholderia</taxon>
    </lineage>
</organism>
<keyword evidence="7" id="KW-0472">Membrane</keyword>
<evidence type="ECO:0000256" key="2">
    <source>
        <dbReference type="ARBA" id="ARBA00022481"/>
    </source>
</evidence>
<protein>
    <submittedName>
        <fullName evidence="10">Methyl-accepting chemotaxis sensory transducer</fullName>
    </submittedName>
</protein>